<dbReference type="InterPro" id="IPR000971">
    <property type="entry name" value="Globin"/>
</dbReference>
<dbReference type="FunFam" id="1.10.490.10:FF:000002">
    <property type="entry name" value="Hemoglobin subunit alpha"/>
    <property type="match status" value="1"/>
</dbReference>
<dbReference type="GO" id="GO:0046872">
    <property type="term" value="F:metal ion binding"/>
    <property type="evidence" value="ECO:0007669"/>
    <property type="project" value="UniProtKB-KW"/>
</dbReference>
<evidence type="ECO:0000256" key="5">
    <source>
        <dbReference type="ARBA" id="ARBA00022617"/>
    </source>
</evidence>
<evidence type="ECO:0000256" key="7">
    <source>
        <dbReference type="ARBA" id="ARBA00022723"/>
    </source>
</evidence>
<dbReference type="Gene3D" id="1.10.490.10">
    <property type="entry name" value="Globins"/>
    <property type="match status" value="1"/>
</dbReference>
<protein>
    <submittedName>
        <fullName evidence="12">Hemoglobin alpha 1</fullName>
    </submittedName>
</protein>
<comment type="similarity">
    <text evidence="2 10">Belongs to the globin family.</text>
</comment>
<evidence type="ECO:0000313" key="12">
    <source>
        <dbReference type="EMBL" id="ANG60423.1"/>
    </source>
</evidence>
<dbReference type="GO" id="GO:0005833">
    <property type="term" value="C:hemoglobin complex"/>
    <property type="evidence" value="ECO:0007669"/>
    <property type="project" value="InterPro"/>
</dbReference>
<dbReference type="Pfam" id="PF00042">
    <property type="entry name" value="Globin"/>
    <property type="match status" value="1"/>
</dbReference>
<dbReference type="GO" id="GO:0072562">
    <property type="term" value="C:blood microparticle"/>
    <property type="evidence" value="ECO:0007669"/>
    <property type="project" value="TreeGrafter"/>
</dbReference>
<dbReference type="InterPro" id="IPR009050">
    <property type="entry name" value="Globin-like_sf"/>
</dbReference>
<evidence type="ECO:0000256" key="8">
    <source>
        <dbReference type="ARBA" id="ARBA00022990"/>
    </source>
</evidence>
<keyword evidence="4" id="KW-0597">Phosphoprotein</keyword>
<accession>A0A173DW68</accession>
<evidence type="ECO:0000256" key="6">
    <source>
        <dbReference type="ARBA" id="ARBA00022621"/>
    </source>
</evidence>
<dbReference type="PROSITE" id="PS01033">
    <property type="entry name" value="GLOBIN"/>
    <property type="match status" value="1"/>
</dbReference>
<dbReference type="CDD" id="cd08927">
    <property type="entry name" value="Hb-alpha-like"/>
    <property type="match status" value="1"/>
</dbReference>
<dbReference type="GO" id="GO:0031720">
    <property type="term" value="F:haptoglobin binding"/>
    <property type="evidence" value="ECO:0007669"/>
    <property type="project" value="TreeGrafter"/>
</dbReference>
<dbReference type="PANTHER" id="PTHR11442:SF48">
    <property type="entry name" value="HEMOGLOBIN SUBUNIT ALPHA"/>
    <property type="match status" value="1"/>
</dbReference>
<keyword evidence="8" id="KW-0007">Acetylation</keyword>
<dbReference type="InterPro" id="IPR012292">
    <property type="entry name" value="Globin/Proto"/>
</dbReference>
<evidence type="ECO:0000259" key="11">
    <source>
        <dbReference type="PROSITE" id="PS01033"/>
    </source>
</evidence>
<keyword evidence="3 10" id="KW-0813">Transport</keyword>
<evidence type="ECO:0000256" key="2">
    <source>
        <dbReference type="ARBA" id="ARBA00008705"/>
    </source>
</evidence>
<comment type="function">
    <text evidence="1">Involved in oxygen transport from the lung to the various peripheral tissues.</text>
</comment>
<evidence type="ECO:0000256" key="3">
    <source>
        <dbReference type="ARBA" id="ARBA00022448"/>
    </source>
</evidence>
<dbReference type="GO" id="GO:0031838">
    <property type="term" value="C:haptoglobin-hemoglobin complex"/>
    <property type="evidence" value="ECO:0007669"/>
    <property type="project" value="TreeGrafter"/>
</dbReference>
<dbReference type="GO" id="GO:0042744">
    <property type="term" value="P:hydrogen peroxide catabolic process"/>
    <property type="evidence" value="ECO:0007669"/>
    <property type="project" value="TreeGrafter"/>
</dbReference>
<dbReference type="GO" id="GO:0004601">
    <property type="term" value="F:peroxidase activity"/>
    <property type="evidence" value="ECO:0007669"/>
    <property type="project" value="TreeGrafter"/>
</dbReference>
<name>A0A173DW68_CASFI</name>
<evidence type="ECO:0000256" key="1">
    <source>
        <dbReference type="ARBA" id="ARBA00003705"/>
    </source>
</evidence>
<feature type="domain" description="Globin" evidence="11">
    <location>
        <begin position="2"/>
        <end position="142"/>
    </location>
</feature>
<dbReference type="AlphaFoldDB" id="A0A173DW68"/>
<dbReference type="GO" id="GO:0020037">
    <property type="term" value="F:heme binding"/>
    <property type="evidence" value="ECO:0007669"/>
    <property type="project" value="InterPro"/>
</dbReference>
<reference evidence="12" key="1">
    <citation type="submission" date="2016-01" db="EMBL/GenBank/DDBJ databases">
        <authorList>
            <person name="Oliw E.H."/>
        </authorList>
    </citation>
    <scope>NUCLEOTIDE SEQUENCE</scope>
    <source>
        <tissue evidence="12">Placenta</tissue>
    </source>
</reference>
<keyword evidence="5 10" id="KW-0349">Heme</keyword>
<dbReference type="GO" id="GO:0019825">
    <property type="term" value="F:oxygen binding"/>
    <property type="evidence" value="ECO:0007669"/>
    <property type="project" value="InterPro"/>
</dbReference>
<evidence type="ECO:0000256" key="10">
    <source>
        <dbReference type="RuleBase" id="RU000356"/>
    </source>
</evidence>
<proteinExistence type="evidence at transcript level"/>
<keyword evidence="6 10" id="KW-0561">Oxygen transport</keyword>
<dbReference type="GO" id="GO:0005344">
    <property type="term" value="F:oxygen carrier activity"/>
    <property type="evidence" value="ECO:0007669"/>
    <property type="project" value="UniProtKB-KW"/>
</dbReference>
<keyword evidence="7" id="KW-0479">Metal-binding</keyword>
<organism evidence="12">
    <name type="scientific">Castor fiber</name>
    <name type="common">Eurasian beaver</name>
    <dbReference type="NCBI Taxonomy" id="10185"/>
    <lineage>
        <taxon>Eukaryota</taxon>
        <taxon>Metazoa</taxon>
        <taxon>Chordata</taxon>
        <taxon>Craniata</taxon>
        <taxon>Vertebrata</taxon>
        <taxon>Euteleostomi</taxon>
        <taxon>Mammalia</taxon>
        <taxon>Eutheria</taxon>
        <taxon>Euarchontoglires</taxon>
        <taxon>Glires</taxon>
        <taxon>Rodentia</taxon>
        <taxon>Castorimorpha</taxon>
        <taxon>Castoridae</taxon>
        <taxon>Castor</taxon>
    </lineage>
</organism>
<evidence type="ECO:0000256" key="9">
    <source>
        <dbReference type="ARBA" id="ARBA00023004"/>
    </source>
</evidence>
<dbReference type="SUPFAM" id="SSF46458">
    <property type="entry name" value="Globin-like"/>
    <property type="match status" value="1"/>
</dbReference>
<dbReference type="PRINTS" id="PR00612">
    <property type="entry name" value="ALPHAHAEM"/>
</dbReference>
<gene>
    <name evidence="12" type="primary">Hba1</name>
</gene>
<dbReference type="PANTHER" id="PTHR11442">
    <property type="entry name" value="HEMOGLOBIN FAMILY MEMBER"/>
    <property type="match status" value="1"/>
</dbReference>
<dbReference type="InterPro" id="IPR050056">
    <property type="entry name" value="Hemoglobin_oxygen_transport"/>
</dbReference>
<sequence>MVLSSDDKANIKAAWSKVGGHGAEYGAEALERMFHSFPTTKTYFPHFDLSHGSAQIKVHGKKVAEALTNASNHLDDLYSALSDLSDLHAHKLRVDPVNFKLLSHSLLVTLANHHPNEFTPSIHASLDKFFAAVGTVLTSKYR</sequence>
<dbReference type="InterPro" id="IPR002338">
    <property type="entry name" value="Hemoglobin_a-typ"/>
</dbReference>
<keyword evidence="9" id="KW-0408">Iron</keyword>
<dbReference type="EMBL" id="KU508511">
    <property type="protein sequence ID" value="ANG60423.1"/>
    <property type="molecule type" value="mRNA"/>
</dbReference>
<dbReference type="GO" id="GO:0043177">
    <property type="term" value="F:organic acid binding"/>
    <property type="evidence" value="ECO:0007669"/>
    <property type="project" value="TreeGrafter"/>
</dbReference>
<evidence type="ECO:0000256" key="4">
    <source>
        <dbReference type="ARBA" id="ARBA00022553"/>
    </source>
</evidence>